<dbReference type="AlphaFoldDB" id="A0A6L5WHD4"/>
<keyword evidence="10" id="KW-1185">Reference proteome</keyword>
<evidence type="ECO:0000256" key="5">
    <source>
        <dbReference type="ARBA" id="ARBA00022741"/>
    </source>
</evidence>
<organism evidence="9 10">
    <name type="scientific">Campylobacter portucalensis</name>
    <dbReference type="NCBI Taxonomy" id="2608384"/>
    <lineage>
        <taxon>Bacteria</taxon>
        <taxon>Pseudomonadati</taxon>
        <taxon>Campylobacterota</taxon>
        <taxon>Epsilonproteobacteria</taxon>
        <taxon>Campylobacterales</taxon>
        <taxon>Campylobacteraceae</taxon>
        <taxon>Campylobacter</taxon>
    </lineage>
</organism>
<keyword evidence="5 7" id="KW-0547">Nucleotide-binding</keyword>
<dbReference type="GO" id="GO:0008360">
    <property type="term" value="P:regulation of cell shape"/>
    <property type="evidence" value="ECO:0007669"/>
    <property type="project" value="UniProtKB-KW"/>
</dbReference>
<dbReference type="UniPathway" id="UPA00219"/>
<evidence type="ECO:0000259" key="8">
    <source>
        <dbReference type="Pfam" id="PF08245"/>
    </source>
</evidence>
<feature type="domain" description="Mur ligase central" evidence="8">
    <location>
        <begin position="94"/>
        <end position="240"/>
    </location>
</feature>
<sequence>MQKSLFGYGKTTKAIAKSAKFGEIWSIYDDKFSETSKDEFGNLLLPISEFDANKSTLEIPSPGFPPNHILVKKANNLISEYDYFSNTSPTKIWISGTNGKTTTTLMCEVLFKNFGGIIGGNVGMPLANLDKNAKFWILETSSFTLHYTKFASPLIYALLPITPDHLSWHGNFKEYEDAKLKPLLMMSEGVAIIPTKYENHKFAKNSKAEIFFYKDESDLAKICEVNLDEVKFKVPFLMDALLALSVAKFGIKKCDIELLNSFKLDKNRVEEIIDKFNRLWVNDTKATNLDATLKALQRYKDKKIYLILGGDDKGVDLEPLFMEFKDFNLEIYAIGANSKKIINLALKYKIPALRCEFLETAVKEISLNLKDGEVGLLSPACASLDQFSSYEERGDKFKEFIKNL</sequence>
<dbReference type="InterPro" id="IPR013221">
    <property type="entry name" value="Mur_ligase_cen"/>
</dbReference>
<evidence type="ECO:0000256" key="6">
    <source>
        <dbReference type="ARBA" id="ARBA00022840"/>
    </source>
</evidence>
<dbReference type="GO" id="GO:0005524">
    <property type="term" value="F:ATP binding"/>
    <property type="evidence" value="ECO:0007669"/>
    <property type="project" value="UniProtKB-UniRule"/>
</dbReference>
<dbReference type="SUPFAM" id="SSF53623">
    <property type="entry name" value="MurD-like peptide ligases, catalytic domain"/>
    <property type="match status" value="1"/>
</dbReference>
<evidence type="ECO:0000313" key="9">
    <source>
        <dbReference type="EMBL" id="MSN96464.1"/>
    </source>
</evidence>
<comment type="caution">
    <text evidence="9">The sequence shown here is derived from an EMBL/GenBank/DDBJ whole genome shotgun (WGS) entry which is preliminary data.</text>
</comment>
<reference evidence="9 10" key="2">
    <citation type="submission" date="2020-03" db="EMBL/GenBank/DDBJ databases">
        <title>Campylobacter portucalensis sp. nov., a new species of Campylobacter isolated from the reproductive tract of bulls.</title>
        <authorList>
            <person name="Silva M.F."/>
            <person name="Pereira G."/>
            <person name="Carneiro C."/>
            <person name="Hemphill A."/>
            <person name="Mateus L."/>
            <person name="Lopes-Da-Costa L."/>
            <person name="Silva E."/>
        </authorList>
    </citation>
    <scope>NUCLEOTIDE SEQUENCE [LARGE SCALE GENOMIC DNA]</scope>
    <source>
        <strain evidence="9 10">FMV-PI01</strain>
    </source>
</reference>
<comment type="similarity">
    <text evidence="7">Belongs to the MurCDEF family.</text>
</comment>
<evidence type="ECO:0000256" key="4">
    <source>
        <dbReference type="ARBA" id="ARBA00022598"/>
    </source>
</evidence>
<protein>
    <recommendedName>
        <fullName evidence="7">UDP-N-acetylmuramoylalanine--D-glutamate ligase</fullName>
        <ecNumber evidence="7">6.3.2.9</ecNumber>
    </recommendedName>
    <alternativeName>
        <fullName evidence="7">D-glutamic acid-adding enzyme</fullName>
    </alternativeName>
    <alternativeName>
        <fullName evidence="7">UDP-N-acetylmuramoyl-L-alanyl-D-glutamate synthetase</fullName>
    </alternativeName>
</protein>
<comment type="function">
    <text evidence="7">Cell wall formation. Catalyzes the addition of glutamate to the nucleotide precursor UDP-N-acetylmuramoyl-L-alanine (UMA).</text>
</comment>
<dbReference type="InterPro" id="IPR036565">
    <property type="entry name" value="Mur-like_cat_sf"/>
</dbReference>
<dbReference type="Pfam" id="PF08245">
    <property type="entry name" value="Mur_ligase_M"/>
    <property type="match status" value="1"/>
</dbReference>
<keyword evidence="3 7" id="KW-0963">Cytoplasm</keyword>
<dbReference type="GO" id="GO:0071555">
    <property type="term" value="P:cell wall organization"/>
    <property type="evidence" value="ECO:0007669"/>
    <property type="project" value="UniProtKB-KW"/>
</dbReference>
<name>A0A6L5WHD4_9BACT</name>
<comment type="pathway">
    <text evidence="2 7">Cell wall biogenesis; peptidoglycan biosynthesis.</text>
</comment>
<evidence type="ECO:0000256" key="3">
    <source>
        <dbReference type="ARBA" id="ARBA00022490"/>
    </source>
</evidence>
<dbReference type="GO" id="GO:0008764">
    <property type="term" value="F:UDP-N-acetylmuramoylalanine-D-glutamate ligase activity"/>
    <property type="evidence" value="ECO:0007669"/>
    <property type="project" value="UniProtKB-UniRule"/>
</dbReference>
<keyword evidence="7" id="KW-0132">Cell division</keyword>
<dbReference type="PANTHER" id="PTHR43692:SF1">
    <property type="entry name" value="UDP-N-ACETYLMURAMOYLALANINE--D-GLUTAMATE LIGASE"/>
    <property type="match status" value="1"/>
</dbReference>
<dbReference type="SUPFAM" id="SSF53244">
    <property type="entry name" value="MurD-like peptide ligases, peptide-binding domain"/>
    <property type="match status" value="1"/>
</dbReference>
<comment type="subcellular location">
    <subcellularLocation>
        <location evidence="1 7">Cytoplasm</location>
    </subcellularLocation>
</comment>
<dbReference type="PANTHER" id="PTHR43692">
    <property type="entry name" value="UDP-N-ACETYLMURAMOYLALANINE--D-GLUTAMATE LIGASE"/>
    <property type="match status" value="1"/>
</dbReference>
<keyword evidence="4 7" id="KW-0436">Ligase</keyword>
<evidence type="ECO:0000256" key="2">
    <source>
        <dbReference type="ARBA" id="ARBA00004752"/>
    </source>
</evidence>
<comment type="catalytic activity">
    <reaction evidence="7">
        <text>UDP-N-acetyl-alpha-D-muramoyl-L-alanine + D-glutamate + ATP = UDP-N-acetyl-alpha-D-muramoyl-L-alanyl-D-glutamate + ADP + phosphate + H(+)</text>
        <dbReference type="Rhea" id="RHEA:16429"/>
        <dbReference type="ChEBI" id="CHEBI:15378"/>
        <dbReference type="ChEBI" id="CHEBI:29986"/>
        <dbReference type="ChEBI" id="CHEBI:30616"/>
        <dbReference type="ChEBI" id="CHEBI:43474"/>
        <dbReference type="ChEBI" id="CHEBI:83898"/>
        <dbReference type="ChEBI" id="CHEBI:83900"/>
        <dbReference type="ChEBI" id="CHEBI:456216"/>
        <dbReference type="EC" id="6.3.2.9"/>
    </reaction>
</comment>
<dbReference type="GO" id="GO:0009252">
    <property type="term" value="P:peptidoglycan biosynthetic process"/>
    <property type="evidence" value="ECO:0007669"/>
    <property type="project" value="UniProtKB-UniRule"/>
</dbReference>
<dbReference type="HAMAP" id="MF_00639">
    <property type="entry name" value="MurD"/>
    <property type="match status" value="1"/>
</dbReference>
<keyword evidence="7" id="KW-0961">Cell wall biogenesis/degradation</keyword>
<dbReference type="Gene3D" id="3.90.190.20">
    <property type="entry name" value="Mur ligase, C-terminal domain"/>
    <property type="match status" value="1"/>
</dbReference>
<dbReference type="Gene3D" id="3.40.1190.10">
    <property type="entry name" value="Mur-like, catalytic domain"/>
    <property type="match status" value="1"/>
</dbReference>
<dbReference type="EC" id="6.3.2.9" evidence="7"/>
<feature type="binding site" evidence="7">
    <location>
        <begin position="96"/>
        <end position="102"/>
    </location>
    <ligand>
        <name>ATP</name>
        <dbReference type="ChEBI" id="CHEBI:30616"/>
    </ligand>
</feature>
<dbReference type="InterPro" id="IPR005762">
    <property type="entry name" value="MurD"/>
</dbReference>
<dbReference type="GO" id="GO:0005737">
    <property type="term" value="C:cytoplasm"/>
    <property type="evidence" value="ECO:0007669"/>
    <property type="project" value="UniProtKB-SubCell"/>
</dbReference>
<dbReference type="InterPro" id="IPR036615">
    <property type="entry name" value="Mur_ligase_C_dom_sf"/>
</dbReference>
<proteinExistence type="inferred from homology"/>
<accession>A0A6L5WHD4</accession>
<evidence type="ECO:0000256" key="1">
    <source>
        <dbReference type="ARBA" id="ARBA00004496"/>
    </source>
</evidence>
<dbReference type="EMBL" id="VWSJ01000012">
    <property type="protein sequence ID" value="MSN96464.1"/>
    <property type="molecule type" value="Genomic_DNA"/>
</dbReference>
<keyword evidence="7" id="KW-0573">Peptidoglycan synthesis</keyword>
<keyword evidence="6 7" id="KW-0067">ATP-binding</keyword>
<reference evidence="9 10" key="1">
    <citation type="submission" date="2019-09" db="EMBL/GenBank/DDBJ databases">
        <authorList>
            <person name="Silva M."/>
            <person name="Pereira G."/>
            <person name="Lopes-Da-Costa L."/>
            <person name="Silva E."/>
        </authorList>
    </citation>
    <scope>NUCLEOTIDE SEQUENCE [LARGE SCALE GENOMIC DNA]</scope>
    <source>
        <strain evidence="9 10">FMV-PI01</strain>
    </source>
</reference>
<gene>
    <name evidence="7" type="primary">murD</name>
    <name evidence="9" type="ORF">F1B92_04635</name>
</gene>
<keyword evidence="7" id="KW-0131">Cell cycle</keyword>
<dbReference type="Proteomes" id="UP000476338">
    <property type="component" value="Unassembled WGS sequence"/>
</dbReference>
<evidence type="ECO:0000256" key="7">
    <source>
        <dbReference type="HAMAP-Rule" id="MF_00639"/>
    </source>
</evidence>
<dbReference type="NCBIfam" id="TIGR01087">
    <property type="entry name" value="murD"/>
    <property type="match status" value="1"/>
</dbReference>
<keyword evidence="7" id="KW-0133">Cell shape</keyword>
<evidence type="ECO:0000313" key="10">
    <source>
        <dbReference type="Proteomes" id="UP000476338"/>
    </source>
</evidence>
<dbReference type="RefSeq" id="WP_154570735.1">
    <property type="nucleotide sequence ID" value="NZ_VWSJ01000012.1"/>
</dbReference>
<dbReference type="GO" id="GO:0051301">
    <property type="term" value="P:cell division"/>
    <property type="evidence" value="ECO:0007669"/>
    <property type="project" value="UniProtKB-KW"/>
</dbReference>